<dbReference type="AlphaFoldDB" id="A0AAV5SJJ8"/>
<name>A0AAV5SJJ8_9BILA</name>
<dbReference type="Proteomes" id="UP001432027">
    <property type="component" value="Unassembled WGS sequence"/>
</dbReference>
<evidence type="ECO:0008006" key="4">
    <source>
        <dbReference type="Google" id="ProtNLM"/>
    </source>
</evidence>
<evidence type="ECO:0000313" key="3">
    <source>
        <dbReference type="Proteomes" id="UP001432027"/>
    </source>
</evidence>
<gene>
    <name evidence="2" type="ORF">PENTCL1PPCAC_1996</name>
</gene>
<keyword evidence="3" id="KW-1185">Reference proteome</keyword>
<feature type="region of interest" description="Disordered" evidence="1">
    <location>
        <begin position="331"/>
        <end position="358"/>
    </location>
</feature>
<reference evidence="2" key="1">
    <citation type="submission" date="2023-10" db="EMBL/GenBank/DDBJ databases">
        <title>Genome assembly of Pristionchus species.</title>
        <authorList>
            <person name="Yoshida K."/>
            <person name="Sommer R.J."/>
        </authorList>
    </citation>
    <scope>NUCLEOTIDE SEQUENCE</scope>
    <source>
        <strain evidence="2">RS0144</strain>
    </source>
</reference>
<comment type="caution">
    <text evidence="2">The sequence shown here is derived from an EMBL/GenBank/DDBJ whole genome shotgun (WGS) entry which is preliminary data.</text>
</comment>
<evidence type="ECO:0000256" key="1">
    <source>
        <dbReference type="SAM" id="MobiDB-lite"/>
    </source>
</evidence>
<accession>A0AAV5SJJ8</accession>
<dbReference type="EMBL" id="BTSX01000001">
    <property type="protein sequence ID" value="GMS79821.1"/>
    <property type="molecule type" value="Genomic_DNA"/>
</dbReference>
<proteinExistence type="predicted"/>
<evidence type="ECO:0000313" key="2">
    <source>
        <dbReference type="EMBL" id="GMS79821.1"/>
    </source>
</evidence>
<organism evidence="2 3">
    <name type="scientific">Pristionchus entomophagus</name>
    <dbReference type="NCBI Taxonomy" id="358040"/>
    <lineage>
        <taxon>Eukaryota</taxon>
        <taxon>Metazoa</taxon>
        <taxon>Ecdysozoa</taxon>
        <taxon>Nematoda</taxon>
        <taxon>Chromadorea</taxon>
        <taxon>Rhabditida</taxon>
        <taxon>Rhabditina</taxon>
        <taxon>Diplogasteromorpha</taxon>
        <taxon>Diplogasteroidea</taxon>
        <taxon>Neodiplogasteridae</taxon>
        <taxon>Pristionchus</taxon>
    </lineage>
</organism>
<sequence length="565" mass="63961">VHSIMDGAALMRHLEALIQFGDVTGQSTEDENGPMDYQMDLTEMNYDGGYNNEGEWNEPISLNTQPYNTNIMQNTMQKLDVFPILPLPLINGFPSSQSMNNSFAMNNQVNATMMNQLGTMAMSMGVMNHQLISQPFLPSSPFSCTPPIVPINVMPSYNSTQFIQPMYGEVAVDGYTTTNAATAAMPPSNPTQRVNSHSMYGEMAIDGYNPTAAPSPTISPTDSIQRLSTQPIHDKMSMDGYNATVAAAPTVSRCQSTQPIRIPSLTIEDYPKFDTVDTAMSSPDQMKMTSSPIRPIKKSLPLKNLIERDDNEADSKPVPQIDKLIYMLTDLDESKQQEQPNKKKNKKKKTESHVDPNPFWTPNEYTGLDALFDFSLANPLKLYREAPKEKVEEKKKPAVIELHPAVCINEPVVVKEDGMEKSLVDSFSNPSEDTVEKRVYHTFKAAGEQERKMRDFISNESISLCPFGCAKKPVTHSIKRAHLRKYHYDVYYKYCRSSKNRVEEMKSRQLGPERGDRFCLICDEQCKNQKEMAKHLEKNHRSAFERYEKELEAANQKDLEWTKIR</sequence>
<feature type="non-terminal residue" evidence="2">
    <location>
        <position position="1"/>
    </location>
</feature>
<protein>
    <recommendedName>
        <fullName evidence="4">C2H2-type domain-containing protein</fullName>
    </recommendedName>
</protein>